<dbReference type="PANTHER" id="PTHR42879">
    <property type="entry name" value="3-OXOACYL-(ACYL-CARRIER-PROTEIN) REDUCTASE"/>
    <property type="match status" value="1"/>
</dbReference>
<keyword evidence="11" id="KW-1185">Reference proteome</keyword>
<comment type="similarity">
    <text evidence="2 8">Belongs to the short-chain dehydrogenases/reductases (SDR) family.</text>
</comment>
<evidence type="ECO:0000313" key="11">
    <source>
        <dbReference type="Proteomes" id="UP000436138"/>
    </source>
</evidence>
<comment type="subunit">
    <text evidence="8">Homotetramer.</text>
</comment>
<evidence type="ECO:0000256" key="8">
    <source>
        <dbReference type="RuleBase" id="RU366074"/>
    </source>
</evidence>
<feature type="active site" description="Proton acceptor" evidence="6">
    <location>
        <position position="154"/>
    </location>
</feature>
<feature type="domain" description="Ketoreductase" evidence="9">
    <location>
        <begin position="5"/>
        <end position="189"/>
    </location>
</feature>
<feature type="binding site" evidence="7">
    <location>
        <position position="187"/>
    </location>
    <ligand>
        <name>NADP(+)</name>
        <dbReference type="ChEBI" id="CHEBI:58349"/>
    </ligand>
</feature>
<gene>
    <name evidence="10" type="primary">fabG</name>
    <name evidence="10" type="ORF">GQF42_27920</name>
</gene>
<reference evidence="10 11" key="1">
    <citation type="submission" date="2019-12" db="EMBL/GenBank/DDBJ databases">
        <title>Streptomyces sp. strain T44 isolated from rhizosphere soil of Broussonetia papyrifera.</title>
        <authorList>
            <person name="Mo P."/>
        </authorList>
    </citation>
    <scope>NUCLEOTIDE SEQUENCE [LARGE SCALE GENOMIC DNA]</scope>
    <source>
        <strain evidence="10 11">T44</strain>
    </source>
</reference>
<evidence type="ECO:0000313" key="10">
    <source>
        <dbReference type="EMBL" id="QHA06600.1"/>
    </source>
</evidence>
<dbReference type="InterPro" id="IPR057326">
    <property type="entry name" value="KR_dom"/>
</dbReference>
<dbReference type="InterPro" id="IPR011284">
    <property type="entry name" value="3oxo_ACP_reduc"/>
</dbReference>
<organism evidence="10 11">
    <name type="scientific">Streptomyces broussonetiae</name>
    <dbReference type="NCBI Taxonomy" id="2686304"/>
    <lineage>
        <taxon>Bacteria</taxon>
        <taxon>Bacillati</taxon>
        <taxon>Actinomycetota</taxon>
        <taxon>Actinomycetes</taxon>
        <taxon>Kitasatosporales</taxon>
        <taxon>Streptomycetaceae</taxon>
        <taxon>Streptomyces</taxon>
    </lineage>
</organism>
<protein>
    <recommendedName>
        <fullName evidence="3 8">3-oxoacyl-[acyl-carrier-protein] reductase</fullName>
        <ecNumber evidence="3 8">1.1.1.100</ecNumber>
    </recommendedName>
</protein>
<evidence type="ECO:0000256" key="4">
    <source>
        <dbReference type="ARBA" id="ARBA00023002"/>
    </source>
</evidence>
<keyword evidence="8" id="KW-0276">Fatty acid metabolism</keyword>
<dbReference type="EMBL" id="CP047020">
    <property type="protein sequence ID" value="QHA06600.1"/>
    <property type="molecule type" value="Genomic_DNA"/>
</dbReference>
<evidence type="ECO:0000256" key="7">
    <source>
        <dbReference type="PIRSR" id="PIRSR611284-2"/>
    </source>
</evidence>
<dbReference type="SMART" id="SM00822">
    <property type="entry name" value="PKS_KR"/>
    <property type="match status" value="1"/>
</dbReference>
<feature type="binding site" evidence="7">
    <location>
        <begin position="11"/>
        <end position="14"/>
    </location>
    <ligand>
        <name>NADP(+)</name>
        <dbReference type="ChEBI" id="CHEBI:58349"/>
    </ligand>
</feature>
<dbReference type="SUPFAM" id="SSF51735">
    <property type="entry name" value="NAD(P)-binding Rossmann-fold domains"/>
    <property type="match status" value="1"/>
</dbReference>
<evidence type="ECO:0000259" key="9">
    <source>
        <dbReference type="SMART" id="SM00822"/>
    </source>
</evidence>
<dbReference type="PRINTS" id="PR00081">
    <property type="entry name" value="GDHRDH"/>
</dbReference>
<comment type="pathway">
    <text evidence="1 8">Lipid metabolism; fatty acid biosynthesis.</text>
</comment>
<dbReference type="FunFam" id="3.40.50.720:FF:000173">
    <property type="entry name" value="3-oxoacyl-[acyl-carrier protein] reductase"/>
    <property type="match status" value="1"/>
</dbReference>
<dbReference type="RefSeq" id="WP_158924326.1">
    <property type="nucleotide sequence ID" value="NZ_CP047020.1"/>
</dbReference>
<feature type="binding site" evidence="7">
    <location>
        <begin position="154"/>
        <end position="158"/>
    </location>
    <ligand>
        <name>NADP(+)</name>
        <dbReference type="ChEBI" id="CHEBI:58349"/>
    </ligand>
</feature>
<evidence type="ECO:0000256" key="2">
    <source>
        <dbReference type="ARBA" id="ARBA00006484"/>
    </source>
</evidence>
<dbReference type="Pfam" id="PF13561">
    <property type="entry name" value="adh_short_C2"/>
    <property type="match status" value="1"/>
</dbReference>
<dbReference type="InterPro" id="IPR050259">
    <property type="entry name" value="SDR"/>
</dbReference>
<keyword evidence="4 8" id="KW-0560">Oxidoreductase</keyword>
<comment type="catalytic activity">
    <reaction evidence="5 8">
        <text>a (3R)-hydroxyacyl-[ACP] + NADP(+) = a 3-oxoacyl-[ACP] + NADPH + H(+)</text>
        <dbReference type="Rhea" id="RHEA:17397"/>
        <dbReference type="Rhea" id="RHEA-COMP:9916"/>
        <dbReference type="Rhea" id="RHEA-COMP:9945"/>
        <dbReference type="ChEBI" id="CHEBI:15378"/>
        <dbReference type="ChEBI" id="CHEBI:57783"/>
        <dbReference type="ChEBI" id="CHEBI:58349"/>
        <dbReference type="ChEBI" id="CHEBI:78776"/>
        <dbReference type="ChEBI" id="CHEBI:78827"/>
        <dbReference type="EC" id="1.1.1.100"/>
    </reaction>
</comment>
<keyword evidence="8" id="KW-0444">Lipid biosynthesis</keyword>
<dbReference type="Gene3D" id="3.40.50.720">
    <property type="entry name" value="NAD(P)-binding Rossmann-like Domain"/>
    <property type="match status" value="1"/>
</dbReference>
<sequence length="246" mass="26120">MTEEGCTVVTGGSRGIGRAVAVRLAQEGRNIAFCYRSGVEAAEETEKLIREAGVRVYHAPCDVSDFDAVQEFVAAAEKAVGPVRALVNSAGIVRDNPMVLMDPKDWQAVIGTNLDGTFNFCRAVVFGFMKRKEGAIVNMSSVAGIDGNATQTNYSASKAGIQGMSISLAKELAGYGVRVNVVAPGFIETDMTDALSEKVRAQALKSIPMRRYGSADEVADLVSFLLSERAGYITGEIIRVDGGVVL</sequence>
<dbReference type="GO" id="GO:0006633">
    <property type="term" value="P:fatty acid biosynthetic process"/>
    <property type="evidence" value="ECO:0007669"/>
    <property type="project" value="UniProtKB-UniPathway"/>
</dbReference>
<dbReference type="InterPro" id="IPR036291">
    <property type="entry name" value="NAD(P)-bd_dom_sf"/>
</dbReference>
<evidence type="ECO:0000256" key="5">
    <source>
        <dbReference type="ARBA" id="ARBA00048508"/>
    </source>
</evidence>
<dbReference type="PANTHER" id="PTHR42879:SF2">
    <property type="entry name" value="3-OXOACYL-[ACYL-CARRIER-PROTEIN] REDUCTASE FABG"/>
    <property type="match status" value="1"/>
</dbReference>
<dbReference type="KEGG" id="sbro:GQF42_27920"/>
<evidence type="ECO:0000256" key="1">
    <source>
        <dbReference type="ARBA" id="ARBA00005194"/>
    </source>
</evidence>
<dbReference type="AlphaFoldDB" id="A0A6I6N9G5"/>
<dbReference type="NCBIfam" id="TIGR01830">
    <property type="entry name" value="3oxo_ACP_reduc"/>
    <property type="match status" value="1"/>
</dbReference>
<keyword evidence="8" id="KW-0443">Lipid metabolism</keyword>
<evidence type="ECO:0000256" key="3">
    <source>
        <dbReference type="ARBA" id="ARBA00012948"/>
    </source>
</evidence>
<name>A0A6I6N9G5_9ACTN</name>
<keyword evidence="8" id="KW-0275">Fatty acid biosynthesis</keyword>
<dbReference type="UniPathway" id="UPA00094"/>
<dbReference type="InterPro" id="IPR002347">
    <property type="entry name" value="SDR_fam"/>
</dbReference>
<dbReference type="PROSITE" id="PS00061">
    <property type="entry name" value="ADH_SHORT"/>
    <property type="match status" value="1"/>
</dbReference>
<comment type="function">
    <text evidence="8">Catalyzes the NADPH-dependent reduction of beta-ketoacyl-ACP substrates to beta-hydroxyacyl-ACP products, the first reductive step in the elongation cycle of fatty acid biosynthesis.</text>
</comment>
<dbReference type="PRINTS" id="PR00080">
    <property type="entry name" value="SDRFAMILY"/>
</dbReference>
<dbReference type="NCBIfam" id="NF009466">
    <property type="entry name" value="PRK12826.1-2"/>
    <property type="match status" value="1"/>
</dbReference>
<dbReference type="EC" id="1.1.1.100" evidence="3 8"/>
<evidence type="ECO:0000256" key="6">
    <source>
        <dbReference type="PIRSR" id="PIRSR611284-1"/>
    </source>
</evidence>
<proteinExistence type="inferred from homology"/>
<keyword evidence="7 8" id="KW-0521">NADP</keyword>
<dbReference type="GO" id="GO:0004316">
    <property type="term" value="F:3-oxoacyl-[acyl-carrier-protein] reductase (NADPH) activity"/>
    <property type="evidence" value="ECO:0007669"/>
    <property type="project" value="UniProtKB-UniRule"/>
</dbReference>
<accession>A0A6I6N9G5</accession>
<dbReference type="Proteomes" id="UP000436138">
    <property type="component" value="Chromosome"/>
</dbReference>
<dbReference type="GO" id="GO:0051287">
    <property type="term" value="F:NAD binding"/>
    <property type="evidence" value="ECO:0007669"/>
    <property type="project" value="UniProtKB-UniRule"/>
</dbReference>
<dbReference type="InterPro" id="IPR020904">
    <property type="entry name" value="Sc_DH/Rdtase_CS"/>
</dbReference>